<sequence>MSRRRQLIGALLVTAAVLAGMPTGVQAGERHRPESRRSFDLQAHRGGLGLRVENTLASFGNALQLGVSTLELDVQVTEDRQVVVTHDRRVTGTKCVDTAPATPNDPEFPYVGKYVNTLTLAQVRTLDCGTKTLADKPGQLAVPGAPMPLLREVLALVNRYRADDVMLNVETKVEAGAPTETAPREQFVQLTAAEIRAAGLLRQVTIQSFDWGALMRMRQVEPRLPLVALTNYDFLQTGQPGASPWLGGLDIDDFGGDPIKAIKTFGATAFSPVHGFPQNGTVTDPGYRPYVTKEMVAHAHRNGIKVVPWTIDDVPTMAKLLDDGVDGIITDYPDRLRALLAERRIALPKGYAAPFDIQAHRGGRATRPENTLPAFANALGNPAISTLELDTGVTRDGHLVVLHDRTVNGSHCEDTAPVRPGDPAFPYVGKRVHDLTLAQLRTIDCGSKTLPELPEQVAVPGARIPTLDEVFDLVGRSGRRDVRLNIETKLSPLVADTEPYRSFTAKLVRAVERAGFVDRVTIQSFDWRTITYARDLNRRIETVALVWQYGPAECASLADECSLQAVYGDRSVRSPWTAGLDWWRYRDLGKLVRASGAGTVSANWQVHDPAQGTVPSADWYLRQDPAYFHGPTVADLQRRSGLKVVPYTVDDPAVMQRVIDLGVDGIITDYPERLVAVAIRNGLR</sequence>
<gene>
    <name evidence="2" type="ORF">Pma05_04590</name>
</gene>
<dbReference type="PANTHER" id="PTHR46211:SF14">
    <property type="entry name" value="GLYCEROPHOSPHODIESTER PHOSPHODIESTERASE"/>
    <property type="match status" value="1"/>
</dbReference>
<comment type="caution">
    <text evidence="2">The sequence shown here is derived from an EMBL/GenBank/DDBJ whole genome shotgun (WGS) entry which is preliminary data.</text>
</comment>
<dbReference type="SUPFAM" id="SSF51695">
    <property type="entry name" value="PLC-like phosphodiesterases"/>
    <property type="match status" value="2"/>
</dbReference>
<dbReference type="InterPro" id="IPR017946">
    <property type="entry name" value="PLC-like_Pdiesterase_TIM-brl"/>
</dbReference>
<dbReference type="PROSITE" id="PS51318">
    <property type="entry name" value="TAT"/>
    <property type="match status" value="1"/>
</dbReference>
<dbReference type="EMBL" id="BONX01000003">
    <property type="protein sequence ID" value="GIG93886.1"/>
    <property type="molecule type" value="Genomic_DNA"/>
</dbReference>
<dbReference type="RefSeq" id="WP_239311553.1">
    <property type="nucleotide sequence ID" value="NZ_BAAAZQ010000003.1"/>
</dbReference>
<keyword evidence="3" id="KW-1185">Reference proteome</keyword>
<protein>
    <recommendedName>
        <fullName evidence="1">GP-PDE domain-containing protein</fullName>
    </recommendedName>
</protein>
<dbReference type="Proteomes" id="UP000621500">
    <property type="component" value="Unassembled WGS sequence"/>
</dbReference>
<dbReference type="PROSITE" id="PS51704">
    <property type="entry name" value="GP_PDE"/>
    <property type="match status" value="2"/>
</dbReference>
<reference evidence="2 3" key="1">
    <citation type="submission" date="2021-01" db="EMBL/GenBank/DDBJ databases">
        <title>Whole genome shotgun sequence of Plantactinospora mayteni NBRC 109088.</title>
        <authorList>
            <person name="Komaki H."/>
            <person name="Tamura T."/>
        </authorList>
    </citation>
    <scope>NUCLEOTIDE SEQUENCE [LARGE SCALE GENOMIC DNA]</scope>
    <source>
        <strain evidence="2 3">NBRC 109088</strain>
    </source>
</reference>
<feature type="domain" description="GP-PDE" evidence="1">
    <location>
        <begin position="355"/>
        <end position="678"/>
    </location>
</feature>
<evidence type="ECO:0000313" key="3">
    <source>
        <dbReference type="Proteomes" id="UP000621500"/>
    </source>
</evidence>
<evidence type="ECO:0000259" key="1">
    <source>
        <dbReference type="PROSITE" id="PS51704"/>
    </source>
</evidence>
<dbReference type="InterPro" id="IPR030395">
    <property type="entry name" value="GP_PDE_dom"/>
</dbReference>
<evidence type="ECO:0000313" key="2">
    <source>
        <dbReference type="EMBL" id="GIG93886.1"/>
    </source>
</evidence>
<proteinExistence type="predicted"/>
<dbReference type="InterPro" id="IPR006311">
    <property type="entry name" value="TAT_signal"/>
</dbReference>
<feature type="domain" description="GP-PDE" evidence="1">
    <location>
        <begin position="39"/>
        <end position="340"/>
    </location>
</feature>
<accession>A0ABQ4EI19</accession>
<organism evidence="2 3">
    <name type="scientific">Plantactinospora mayteni</name>
    <dbReference type="NCBI Taxonomy" id="566021"/>
    <lineage>
        <taxon>Bacteria</taxon>
        <taxon>Bacillati</taxon>
        <taxon>Actinomycetota</taxon>
        <taxon>Actinomycetes</taxon>
        <taxon>Micromonosporales</taxon>
        <taxon>Micromonosporaceae</taxon>
        <taxon>Plantactinospora</taxon>
    </lineage>
</organism>
<dbReference type="PANTHER" id="PTHR46211">
    <property type="entry name" value="GLYCEROPHOSPHORYL DIESTER PHOSPHODIESTERASE"/>
    <property type="match status" value="1"/>
</dbReference>
<name>A0ABQ4EI19_9ACTN</name>
<dbReference type="Gene3D" id="3.20.20.190">
    <property type="entry name" value="Phosphatidylinositol (PI) phosphodiesterase"/>
    <property type="match status" value="2"/>
</dbReference>
<dbReference type="Pfam" id="PF03009">
    <property type="entry name" value="GDPD"/>
    <property type="match status" value="3"/>
</dbReference>